<dbReference type="SUPFAM" id="SSF46689">
    <property type="entry name" value="Homeodomain-like"/>
    <property type="match status" value="1"/>
</dbReference>
<dbReference type="HOGENOM" id="CLU_069356_17_3_6"/>
<protein>
    <submittedName>
        <fullName evidence="4">Putative transcriptional regulator (TetR-family )</fullName>
    </submittedName>
</protein>
<dbReference type="Gene3D" id="1.10.357.10">
    <property type="entry name" value="Tetracycline Repressor, domain 2"/>
    <property type="match status" value="1"/>
</dbReference>
<dbReference type="EMBL" id="CR543861">
    <property type="protein sequence ID" value="CAG67662.1"/>
    <property type="molecule type" value="Genomic_DNA"/>
</dbReference>
<dbReference type="eggNOG" id="COG1309">
    <property type="taxonomic scope" value="Bacteria"/>
</dbReference>
<sequence>MFKFLMIISMSKHIKRAAKNREDLLEAAVEMFKTHGMMVPLQVIIDHANVGRATFYRNFADRKMLVYALLEQSLVKLKQRTQLYQTYPDGLIRLIQSHVNHLNHLSALMEYWRVLDYSDTSLQALIQQHQRIIQPLIDQAILHKVCRPDFNFEDYRSIVTMLSSSFRGHTEQEQIRMASRVIDLLLNGICLNQEESHG</sequence>
<dbReference type="InterPro" id="IPR036271">
    <property type="entry name" value="Tet_transcr_reg_TetR-rel_C_sf"/>
</dbReference>
<proteinExistence type="predicted"/>
<evidence type="ECO:0000313" key="5">
    <source>
        <dbReference type="Proteomes" id="UP000000430"/>
    </source>
</evidence>
<dbReference type="InterPro" id="IPR001647">
    <property type="entry name" value="HTH_TetR"/>
</dbReference>
<evidence type="ECO:0000313" key="4">
    <source>
        <dbReference type="EMBL" id="CAG67662.1"/>
    </source>
</evidence>
<evidence type="ECO:0000259" key="3">
    <source>
        <dbReference type="PROSITE" id="PS50977"/>
    </source>
</evidence>
<dbReference type="InterPro" id="IPR009057">
    <property type="entry name" value="Homeodomain-like_sf"/>
</dbReference>
<dbReference type="KEGG" id="aci:ACIAD0757"/>
<dbReference type="STRING" id="202950.GCA_001485005_02513"/>
<evidence type="ECO:0000256" key="2">
    <source>
        <dbReference type="PROSITE-ProRule" id="PRU00335"/>
    </source>
</evidence>
<dbReference type="PRINTS" id="PR00455">
    <property type="entry name" value="HTHTETR"/>
</dbReference>
<dbReference type="Pfam" id="PF00440">
    <property type="entry name" value="TetR_N"/>
    <property type="match status" value="1"/>
</dbReference>
<feature type="DNA-binding region" description="H-T-H motif" evidence="2">
    <location>
        <begin position="40"/>
        <end position="59"/>
    </location>
</feature>
<accession>Q6FE46</accession>
<dbReference type="GO" id="GO:0003677">
    <property type="term" value="F:DNA binding"/>
    <property type="evidence" value="ECO:0007669"/>
    <property type="project" value="UniProtKB-UniRule"/>
</dbReference>
<dbReference type="SUPFAM" id="SSF48498">
    <property type="entry name" value="Tetracyclin repressor-like, C-terminal domain"/>
    <property type="match status" value="1"/>
</dbReference>
<feature type="domain" description="HTH tetR-type" evidence="3">
    <location>
        <begin position="18"/>
        <end position="77"/>
    </location>
</feature>
<organism evidence="4 5">
    <name type="scientific">Acinetobacter baylyi (strain ATCC 33305 / BD413 / ADP1)</name>
    <dbReference type="NCBI Taxonomy" id="62977"/>
    <lineage>
        <taxon>Bacteria</taxon>
        <taxon>Pseudomonadati</taxon>
        <taxon>Pseudomonadota</taxon>
        <taxon>Gammaproteobacteria</taxon>
        <taxon>Moraxellales</taxon>
        <taxon>Moraxellaceae</taxon>
        <taxon>Acinetobacter</taxon>
    </lineage>
</organism>
<dbReference type="AlphaFoldDB" id="Q6FE46"/>
<reference evidence="4 5" key="1">
    <citation type="journal article" date="2004" name="Nucleic Acids Res.">
        <title>Unique features revealed by the genome sequence of Acinetobacter sp. ADP1, a versatile and naturally transformation competent bacterium.</title>
        <authorList>
            <person name="Barbe V."/>
            <person name="Vallenet D."/>
            <person name="Fonknechten N."/>
            <person name="Kreimeyer A."/>
            <person name="Oztas S."/>
            <person name="Labarre L."/>
            <person name="Cruveiller S."/>
            <person name="Robert C."/>
            <person name="Duprat S."/>
            <person name="Wincker P."/>
            <person name="Ornston L.N."/>
            <person name="Weissenbach J."/>
            <person name="Marliere P."/>
            <person name="Cohen G.N."/>
            <person name="Medigue C."/>
        </authorList>
    </citation>
    <scope>NUCLEOTIDE SEQUENCE [LARGE SCALE GENOMIC DNA]</scope>
    <source>
        <strain evidence="5">ATCC 33305 / BD413 / ADP1</strain>
    </source>
</reference>
<gene>
    <name evidence="4" type="ordered locus">ACIAD0757</name>
</gene>
<dbReference type="Proteomes" id="UP000000430">
    <property type="component" value="Chromosome"/>
</dbReference>
<name>Q6FE46_ACIAD</name>
<keyword evidence="1 2" id="KW-0238">DNA-binding</keyword>
<dbReference type="PROSITE" id="PS50977">
    <property type="entry name" value="HTH_TETR_2"/>
    <property type="match status" value="1"/>
</dbReference>
<evidence type="ECO:0000256" key="1">
    <source>
        <dbReference type="ARBA" id="ARBA00023125"/>
    </source>
</evidence>